<accession>A0A1H6N6Z5</accession>
<proteinExistence type="predicted"/>
<gene>
    <name evidence="1" type="ORF">SAMN04488075_2716</name>
</gene>
<dbReference type="RefSeq" id="WP_090848628.1">
    <property type="nucleotide sequence ID" value="NZ_FNXG01000005.1"/>
</dbReference>
<evidence type="ECO:0008006" key="3">
    <source>
        <dbReference type="Google" id="ProtNLM"/>
    </source>
</evidence>
<dbReference type="Proteomes" id="UP000199125">
    <property type="component" value="Unassembled WGS sequence"/>
</dbReference>
<name>A0A1H6N6Z5_9RHOB</name>
<dbReference type="AlphaFoldDB" id="A0A1H6N6Z5"/>
<dbReference type="OrthoDB" id="8280268at2"/>
<dbReference type="STRING" id="65735.SAMN04488075_2716"/>
<dbReference type="EMBL" id="FNXG01000005">
    <property type="protein sequence ID" value="SEI08292.1"/>
    <property type="molecule type" value="Genomic_DNA"/>
</dbReference>
<evidence type="ECO:0000313" key="1">
    <source>
        <dbReference type="EMBL" id="SEI08292.1"/>
    </source>
</evidence>
<protein>
    <recommendedName>
        <fullName evidence="3">Glycosyl transferase</fullName>
    </recommendedName>
</protein>
<reference evidence="2" key="1">
    <citation type="submission" date="2016-10" db="EMBL/GenBank/DDBJ databases">
        <authorList>
            <person name="Varghese N."/>
            <person name="Submissions S."/>
        </authorList>
    </citation>
    <scope>NUCLEOTIDE SEQUENCE [LARGE SCALE GENOMIC DNA]</scope>
    <source>
        <strain evidence="2">DSM 11593</strain>
    </source>
</reference>
<organism evidence="1 2">
    <name type="scientific">Paracoccus alkenifer</name>
    <dbReference type="NCBI Taxonomy" id="65735"/>
    <lineage>
        <taxon>Bacteria</taxon>
        <taxon>Pseudomonadati</taxon>
        <taxon>Pseudomonadota</taxon>
        <taxon>Alphaproteobacteria</taxon>
        <taxon>Rhodobacterales</taxon>
        <taxon>Paracoccaceae</taxon>
        <taxon>Paracoccus</taxon>
    </lineage>
</organism>
<sequence length="299" mass="32353">MTRSDRPLSRKLVRLAFQALGPSRAHRQDIWPGLDIDRPASRVTWRGRPLLQPVPFSEILPQGAGMIAVVGSGPSLRGQRIEALGDGTAILCNGAALLAQRIRPLAVAVEDERFVFRHHEMLAALPRDIPLMLSPAALRAWAERGTGPLQDRTVALIENLARPLGRKRRRLDDPALDHLVRRGHGSAITTDPDKGVVIVGTVAFSALQIALSALPQQIVLAGIDLNNHAEPRFYETTDRAPSGLGAGQDRILAGFALALEVAVEKRLNISCASESSSLLTIGYSLQLLSNLSSFGDYSR</sequence>
<keyword evidence="2" id="KW-1185">Reference proteome</keyword>
<evidence type="ECO:0000313" key="2">
    <source>
        <dbReference type="Proteomes" id="UP000199125"/>
    </source>
</evidence>